<dbReference type="Gene3D" id="2.115.10.20">
    <property type="entry name" value="Glycosyl hydrolase domain, family 43"/>
    <property type="match status" value="1"/>
</dbReference>
<evidence type="ECO:0000256" key="2">
    <source>
        <dbReference type="ARBA" id="ARBA00022729"/>
    </source>
</evidence>
<dbReference type="GO" id="GO:0005975">
    <property type="term" value="P:carbohydrate metabolic process"/>
    <property type="evidence" value="ECO:0007669"/>
    <property type="project" value="InterPro"/>
</dbReference>
<dbReference type="PANTHER" id="PTHR43817:SF1">
    <property type="entry name" value="HYDROLASE, FAMILY 43, PUTATIVE (AFU_ORTHOLOGUE AFUA_3G01660)-RELATED"/>
    <property type="match status" value="1"/>
</dbReference>
<name>A0A1H8CXX5_9SPHN</name>
<dbReference type="Proteomes" id="UP000199206">
    <property type="component" value="Unassembled WGS sequence"/>
</dbReference>
<sequence>MRNTLALMSLTAAFVAAPISNAAHAPQKHDSARPTLTNPILPSGPDPFILTHDGWFYFTATRGDRLAIRRTRDLGKLAEAEEVVVWRPAATGDHAISIWAPELHRFDGKWFMYFTAAAAGHDDDAHRGVFVLENDAADPLTGRWVDRGRVDTALPGIDGTVFEARGRRWFAYSAYDGPDSVLMIAPLANPWTLATPAVTIARPDQPWERQGGRQILEGPEFLAGPKGDLFLAYSASACWSDDYALGLLRLRPGADSMIPANWTKAPRPVLAKVPGNDVYAPGHNAFFTANGGRETWIAYHANQGAGVGCGAKRSPRVQRMRWASDGTPIFPVPARAGQRVEAPLP</sequence>
<dbReference type="InterPro" id="IPR023296">
    <property type="entry name" value="Glyco_hydro_beta-prop_sf"/>
</dbReference>
<dbReference type="AlphaFoldDB" id="A0A1H8CXX5"/>
<dbReference type="CDD" id="cd18820">
    <property type="entry name" value="GH43_LbAraf43-like"/>
    <property type="match status" value="1"/>
</dbReference>
<dbReference type="PANTHER" id="PTHR43817">
    <property type="entry name" value="GLYCOSYL HYDROLASE"/>
    <property type="match status" value="1"/>
</dbReference>
<dbReference type="InterPro" id="IPR006710">
    <property type="entry name" value="Glyco_hydro_43"/>
</dbReference>
<protein>
    <submittedName>
        <fullName evidence="9">Beta-xylosidase, GH43 family</fullName>
    </submittedName>
</protein>
<evidence type="ECO:0000256" key="4">
    <source>
        <dbReference type="ARBA" id="ARBA00023295"/>
    </source>
</evidence>
<evidence type="ECO:0000313" key="10">
    <source>
        <dbReference type="Proteomes" id="UP000199206"/>
    </source>
</evidence>
<gene>
    <name evidence="9" type="ORF">SAMN05192583_1793</name>
</gene>
<evidence type="ECO:0000256" key="7">
    <source>
        <dbReference type="RuleBase" id="RU361187"/>
    </source>
</evidence>
<keyword evidence="10" id="KW-1185">Reference proteome</keyword>
<dbReference type="OrthoDB" id="177947at2"/>
<feature type="active site" description="Proton acceptor" evidence="5">
    <location>
        <position position="46"/>
    </location>
</feature>
<organism evidence="9 10">
    <name type="scientific">Sphingomonas gellani</name>
    <dbReference type="NCBI Taxonomy" id="1166340"/>
    <lineage>
        <taxon>Bacteria</taxon>
        <taxon>Pseudomonadati</taxon>
        <taxon>Pseudomonadota</taxon>
        <taxon>Alphaproteobacteria</taxon>
        <taxon>Sphingomonadales</taxon>
        <taxon>Sphingomonadaceae</taxon>
        <taxon>Sphingomonas</taxon>
    </lineage>
</organism>
<keyword evidence="3 7" id="KW-0378">Hydrolase</keyword>
<dbReference type="Pfam" id="PF04616">
    <property type="entry name" value="Glyco_hydro_43"/>
    <property type="match status" value="1"/>
</dbReference>
<feature type="signal peptide" evidence="8">
    <location>
        <begin position="1"/>
        <end position="25"/>
    </location>
</feature>
<accession>A0A1H8CXX5</accession>
<keyword evidence="2 8" id="KW-0732">Signal</keyword>
<evidence type="ECO:0000256" key="5">
    <source>
        <dbReference type="PIRSR" id="PIRSR606710-1"/>
    </source>
</evidence>
<keyword evidence="4 7" id="KW-0326">Glycosidase</keyword>
<feature type="chain" id="PRO_5011451669" evidence="8">
    <location>
        <begin position="26"/>
        <end position="345"/>
    </location>
</feature>
<dbReference type="GO" id="GO:0004553">
    <property type="term" value="F:hydrolase activity, hydrolyzing O-glycosyl compounds"/>
    <property type="evidence" value="ECO:0007669"/>
    <property type="project" value="InterPro"/>
</dbReference>
<reference evidence="10" key="1">
    <citation type="submission" date="2016-10" db="EMBL/GenBank/DDBJ databases">
        <authorList>
            <person name="Varghese N."/>
            <person name="Submissions S."/>
        </authorList>
    </citation>
    <scope>NUCLEOTIDE SEQUENCE [LARGE SCALE GENOMIC DNA]</scope>
    <source>
        <strain evidence="10">S6-262</strain>
    </source>
</reference>
<dbReference type="SUPFAM" id="SSF75005">
    <property type="entry name" value="Arabinanase/levansucrase/invertase"/>
    <property type="match status" value="1"/>
</dbReference>
<evidence type="ECO:0000256" key="6">
    <source>
        <dbReference type="PIRSR" id="PIRSR606710-2"/>
    </source>
</evidence>
<dbReference type="STRING" id="1166340.SAMN05192583_1793"/>
<evidence type="ECO:0000256" key="3">
    <source>
        <dbReference type="ARBA" id="ARBA00022801"/>
    </source>
</evidence>
<dbReference type="EMBL" id="FOCF01000003">
    <property type="protein sequence ID" value="SEM99732.1"/>
    <property type="molecule type" value="Genomic_DNA"/>
</dbReference>
<feature type="site" description="Important for catalytic activity, responsible for pKa modulation of the active site Glu and correct orientation of both the proton donor and substrate" evidence="6">
    <location>
        <position position="158"/>
    </location>
</feature>
<evidence type="ECO:0000313" key="9">
    <source>
        <dbReference type="EMBL" id="SEM99732.1"/>
    </source>
</evidence>
<proteinExistence type="inferred from homology"/>
<comment type="similarity">
    <text evidence="1 7">Belongs to the glycosyl hydrolase 43 family.</text>
</comment>
<evidence type="ECO:0000256" key="8">
    <source>
        <dbReference type="SAM" id="SignalP"/>
    </source>
</evidence>
<feature type="active site" description="Proton donor" evidence="5">
    <location>
        <position position="217"/>
    </location>
</feature>
<evidence type="ECO:0000256" key="1">
    <source>
        <dbReference type="ARBA" id="ARBA00009865"/>
    </source>
</evidence>
<dbReference type="RefSeq" id="WP_093665330.1">
    <property type="nucleotide sequence ID" value="NZ_FOCF01000003.1"/>
</dbReference>